<name>A0AB74F647_9FIRM</name>
<dbReference type="AlphaFoldDB" id="A0AB74F647"/>
<evidence type="ECO:0000313" key="2">
    <source>
        <dbReference type="EMBL" id="SHM58431.1"/>
    </source>
</evidence>
<sequence>MDFPYEKQCSVCGMIYEDHQPIEQEPFVCRYCRQQLKEKHHEKKKFDSRSGGPSPGH</sequence>
<evidence type="ECO:0000313" key="3">
    <source>
        <dbReference type="Proteomes" id="UP000184012"/>
    </source>
</evidence>
<gene>
    <name evidence="2" type="ORF">SAMN04515649_1233</name>
</gene>
<accession>A0AB74F647</accession>
<dbReference type="EMBL" id="FRBP01000023">
    <property type="protein sequence ID" value="SHM58431.1"/>
    <property type="molecule type" value="Genomic_DNA"/>
</dbReference>
<feature type="region of interest" description="Disordered" evidence="1">
    <location>
        <begin position="37"/>
        <end position="57"/>
    </location>
</feature>
<feature type="compositionally biased region" description="Basic and acidic residues" evidence="1">
    <location>
        <begin position="37"/>
        <end position="48"/>
    </location>
</feature>
<evidence type="ECO:0000256" key="1">
    <source>
        <dbReference type="SAM" id="MobiDB-lite"/>
    </source>
</evidence>
<proteinExistence type="predicted"/>
<comment type="caution">
    <text evidence="2">The sequence shown here is derived from an EMBL/GenBank/DDBJ whole genome shotgun (WGS) entry which is preliminary data.</text>
</comment>
<organism evidence="2 3">
    <name type="scientific">Eubacterium callanderi</name>
    <dbReference type="NCBI Taxonomy" id="53442"/>
    <lineage>
        <taxon>Bacteria</taxon>
        <taxon>Bacillati</taxon>
        <taxon>Bacillota</taxon>
        <taxon>Clostridia</taxon>
        <taxon>Eubacteriales</taxon>
        <taxon>Eubacteriaceae</taxon>
        <taxon>Eubacterium</taxon>
    </lineage>
</organism>
<protein>
    <submittedName>
        <fullName evidence="2">Uncharacterized protein</fullName>
    </submittedName>
</protein>
<reference evidence="2 3" key="1">
    <citation type="submission" date="2016-11" db="EMBL/GenBank/DDBJ databases">
        <authorList>
            <person name="Varghese N."/>
            <person name="Submissions S."/>
        </authorList>
    </citation>
    <scope>NUCLEOTIDE SEQUENCE [LARGE SCALE GENOMIC DNA]</scope>
    <source>
        <strain evidence="2 3">FD</strain>
    </source>
</reference>
<dbReference type="Proteomes" id="UP000184012">
    <property type="component" value="Unassembled WGS sequence"/>
</dbReference>